<sequence length="100" mass="11482">MQGLQLVMKILVIIIQSNGALTFDDLDTNNQNMSLEIRITPIHQGITDYYYFVDLMGQRPPPPILCTIHDSFRLLRLNSYGSCTYDANNTFDKVISQIER</sequence>
<name>A0A5J4VB64_9EUKA</name>
<feature type="chain" id="PRO_5023932059" evidence="1">
    <location>
        <begin position="23"/>
        <end position="100"/>
    </location>
</feature>
<accession>A0A5J4VB64</accession>
<dbReference type="AlphaFoldDB" id="A0A5J4VB64"/>
<dbReference type="Proteomes" id="UP000324800">
    <property type="component" value="Unassembled WGS sequence"/>
</dbReference>
<protein>
    <submittedName>
        <fullName evidence="2">Uncharacterized protein</fullName>
    </submittedName>
</protein>
<organism evidence="2 3">
    <name type="scientific">Streblomastix strix</name>
    <dbReference type="NCBI Taxonomy" id="222440"/>
    <lineage>
        <taxon>Eukaryota</taxon>
        <taxon>Metamonada</taxon>
        <taxon>Preaxostyla</taxon>
        <taxon>Oxymonadida</taxon>
        <taxon>Streblomastigidae</taxon>
        <taxon>Streblomastix</taxon>
    </lineage>
</organism>
<gene>
    <name evidence="2" type="ORF">EZS28_024822</name>
</gene>
<keyword evidence="1" id="KW-0732">Signal</keyword>
<evidence type="ECO:0000256" key="1">
    <source>
        <dbReference type="SAM" id="SignalP"/>
    </source>
</evidence>
<evidence type="ECO:0000313" key="3">
    <source>
        <dbReference type="Proteomes" id="UP000324800"/>
    </source>
</evidence>
<reference evidence="2 3" key="1">
    <citation type="submission" date="2019-03" db="EMBL/GenBank/DDBJ databases">
        <title>Single cell metagenomics reveals metabolic interactions within the superorganism composed of flagellate Streblomastix strix and complex community of Bacteroidetes bacteria on its surface.</title>
        <authorList>
            <person name="Treitli S.C."/>
            <person name="Kolisko M."/>
            <person name="Husnik F."/>
            <person name="Keeling P."/>
            <person name="Hampl V."/>
        </authorList>
    </citation>
    <scope>NUCLEOTIDE SEQUENCE [LARGE SCALE GENOMIC DNA]</scope>
    <source>
        <strain evidence="2">ST1C</strain>
    </source>
</reference>
<evidence type="ECO:0000313" key="2">
    <source>
        <dbReference type="EMBL" id="KAA6379652.1"/>
    </source>
</evidence>
<proteinExistence type="predicted"/>
<dbReference type="EMBL" id="SNRW01008355">
    <property type="protein sequence ID" value="KAA6379652.1"/>
    <property type="molecule type" value="Genomic_DNA"/>
</dbReference>
<comment type="caution">
    <text evidence="2">The sequence shown here is derived from an EMBL/GenBank/DDBJ whole genome shotgun (WGS) entry which is preliminary data.</text>
</comment>
<feature type="signal peptide" evidence="1">
    <location>
        <begin position="1"/>
        <end position="22"/>
    </location>
</feature>